<organism evidence="1 2">
    <name type="scientific">Nocardia higoensis</name>
    <dbReference type="NCBI Taxonomy" id="228599"/>
    <lineage>
        <taxon>Bacteria</taxon>
        <taxon>Bacillati</taxon>
        <taxon>Actinomycetota</taxon>
        <taxon>Actinomycetes</taxon>
        <taxon>Mycobacteriales</taxon>
        <taxon>Nocardiaceae</taxon>
        <taxon>Nocardia</taxon>
    </lineage>
</organism>
<sequence length="60" mass="6732">MILSRDIIDLIGDYRRYADLSRAAARVGRLDHEAAFRQLSVEALAQVTDEQLAAYFASFA</sequence>
<accession>A0ABS0DI36</accession>
<gene>
    <name evidence="1" type="ORF">IU449_26865</name>
</gene>
<name>A0ABS0DI36_9NOCA</name>
<dbReference type="EMBL" id="JADLQN010000010">
    <property type="protein sequence ID" value="MBF6358122.1"/>
    <property type="molecule type" value="Genomic_DNA"/>
</dbReference>
<reference evidence="1 2" key="1">
    <citation type="submission" date="2020-10" db="EMBL/GenBank/DDBJ databases">
        <title>Identification of Nocardia species via Next-generation sequencing and recognition of intraspecies genetic diversity.</title>
        <authorList>
            <person name="Li P."/>
            <person name="Li P."/>
            <person name="Lu B."/>
        </authorList>
    </citation>
    <scope>NUCLEOTIDE SEQUENCE [LARGE SCALE GENOMIC DNA]</scope>
    <source>
        <strain evidence="1 2">BJ06-0143</strain>
    </source>
</reference>
<evidence type="ECO:0000313" key="2">
    <source>
        <dbReference type="Proteomes" id="UP000707731"/>
    </source>
</evidence>
<evidence type="ECO:0000313" key="1">
    <source>
        <dbReference type="EMBL" id="MBF6358122.1"/>
    </source>
</evidence>
<proteinExistence type="predicted"/>
<dbReference type="Proteomes" id="UP000707731">
    <property type="component" value="Unassembled WGS sequence"/>
</dbReference>
<comment type="caution">
    <text evidence="1">The sequence shown here is derived from an EMBL/GenBank/DDBJ whole genome shotgun (WGS) entry which is preliminary data.</text>
</comment>
<protein>
    <submittedName>
        <fullName evidence="1">Uncharacterized protein</fullName>
    </submittedName>
</protein>
<keyword evidence="2" id="KW-1185">Reference proteome</keyword>
<dbReference type="RefSeq" id="WP_195004961.1">
    <property type="nucleotide sequence ID" value="NZ_JADLQN010000010.1"/>
</dbReference>